<dbReference type="PROSITE" id="PS00678">
    <property type="entry name" value="WD_REPEATS_1"/>
    <property type="match status" value="1"/>
</dbReference>
<proteinExistence type="inferred from homology"/>
<evidence type="ECO:0000256" key="4">
    <source>
        <dbReference type="ARBA" id="ARBA00022786"/>
    </source>
</evidence>
<dbReference type="PANTHER" id="PTHR22852">
    <property type="entry name" value="LETHAL 2 DENTICLELESS PROTEIN RETINOIC ACID-REGULATED NUCLEAR MATRIX-ASSOCIATED PROTEIN"/>
    <property type="match status" value="1"/>
</dbReference>
<evidence type="ECO:0008006" key="10">
    <source>
        <dbReference type="Google" id="ProtNLM"/>
    </source>
</evidence>
<keyword evidence="2 6" id="KW-0853">WD repeat</keyword>
<comment type="pathway">
    <text evidence="1">Protein modification; protein ubiquitination.</text>
</comment>
<feature type="region of interest" description="Disordered" evidence="7">
    <location>
        <begin position="1"/>
        <end position="127"/>
    </location>
</feature>
<evidence type="ECO:0000256" key="6">
    <source>
        <dbReference type="PROSITE-ProRule" id="PRU00221"/>
    </source>
</evidence>
<gene>
    <name evidence="8" type="ORF">LTR77_007415</name>
</gene>
<dbReference type="EMBL" id="JAVRRT010000011">
    <property type="protein sequence ID" value="KAK5167716.1"/>
    <property type="molecule type" value="Genomic_DNA"/>
</dbReference>
<keyword evidence="3" id="KW-0677">Repeat</keyword>
<evidence type="ECO:0000313" key="8">
    <source>
        <dbReference type="EMBL" id="KAK5167716.1"/>
    </source>
</evidence>
<dbReference type="GO" id="GO:0043161">
    <property type="term" value="P:proteasome-mediated ubiquitin-dependent protein catabolic process"/>
    <property type="evidence" value="ECO:0007669"/>
    <property type="project" value="TreeGrafter"/>
</dbReference>
<dbReference type="SUPFAM" id="SSF50978">
    <property type="entry name" value="WD40 repeat-like"/>
    <property type="match status" value="1"/>
</dbReference>
<accession>A0AAV9P4Q2</accession>
<dbReference type="GO" id="GO:0005634">
    <property type="term" value="C:nucleus"/>
    <property type="evidence" value="ECO:0007669"/>
    <property type="project" value="TreeGrafter"/>
</dbReference>
<evidence type="ECO:0000256" key="7">
    <source>
        <dbReference type="SAM" id="MobiDB-lite"/>
    </source>
</evidence>
<dbReference type="InterPro" id="IPR001680">
    <property type="entry name" value="WD40_rpt"/>
</dbReference>
<keyword evidence="4" id="KW-0833">Ubl conjugation pathway</keyword>
<feature type="region of interest" description="Disordered" evidence="7">
    <location>
        <begin position="560"/>
        <end position="594"/>
    </location>
</feature>
<dbReference type="Proteomes" id="UP001337655">
    <property type="component" value="Unassembled WGS sequence"/>
</dbReference>
<feature type="repeat" description="WD" evidence="6">
    <location>
        <begin position="307"/>
        <end position="342"/>
    </location>
</feature>
<sequence length="672" mass="74169">MADEPLYSSQSSSYEQHKILDDQENLASSPIVHNHKPKKPPTVTPKRFTKFFTPRSSLSSRRGRQSKAGRQLRDITKNGANRNRHPAALRRLEDEELGVDALSERPSKRRKHSFNVGSSPPQSSPLKRVHVTDNVHVLEDVPSSPAISDEDDFAHLLEDLKPFPKPVKQLRQTNSSAGILQRSFGGFDALSRGRRKADHCVEWRAETENFASTPNDIHYFTGTAIPFCTASCRTNSLIAIGEEEGRVRLVDSSPMSNFSVPHVEFRPHHNAIMDINFSSDDYMLATASGDQTARIIDMHTQKTMSILSGHTSSVKQVRFQPKDDNIITTSSRDGTVQVWDLRCGGRGSIATLRSAFARNVDDGGVQPTVQYSKHRLNVAPAYRPTTPAATGDSGVSITSIQHLPNGREHLLVTASEYNSSVKLWDLRNASRRSLATPVSTTLLPPSHLRTRNYGVNSMSWSTDGARLYTACRDGAVYAYSTNHLLLGCAPELANSTHNSRTARSTKPGIAPLHAYRHPSLRMGSFYIKSSIRHAKGDKGEMLAVGSSDNCAVLFPTDEGHLPERERAGMDEDDEEDGLPSVPMLDPKKNDKAGHISSYEQGTALTRGHSKEVTSLTWTHDGELVTVSDDFTARCWREDGAKARELRQCGEGGGQRWRCGWAEVGGGWDEDDG</sequence>
<dbReference type="Gene3D" id="2.130.10.10">
    <property type="entry name" value="YVTN repeat-like/Quinoprotein amine dehydrogenase"/>
    <property type="match status" value="3"/>
</dbReference>
<keyword evidence="9" id="KW-1185">Reference proteome</keyword>
<dbReference type="SMART" id="SM00320">
    <property type="entry name" value="WD40"/>
    <property type="match status" value="6"/>
</dbReference>
<feature type="repeat" description="WD" evidence="6">
    <location>
        <begin position="265"/>
        <end position="306"/>
    </location>
</feature>
<dbReference type="InterPro" id="IPR015943">
    <property type="entry name" value="WD40/YVTN_repeat-like_dom_sf"/>
</dbReference>
<feature type="compositionally biased region" description="Low complexity" evidence="7">
    <location>
        <begin position="44"/>
        <end position="60"/>
    </location>
</feature>
<evidence type="ECO:0000256" key="1">
    <source>
        <dbReference type="ARBA" id="ARBA00004906"/>
    </source>
</evidence>
<evidence type="ECO:0000256" key="5">
    <source>
        <dbReference type="ARBA" id="ARBA00038344"/>
    </source>
</evidence>
<dbReference type="GO" id="GO:0030674">
    <property type="term" value="F:protein-macromolecule adaptor activity"/>
    <property type="evidence" value="ECO:0007669"/>
    <property type="project" value="TreeGrafter"/>
</dbReference>
<dbReference type="InterPro" id="IPR051865">
    <property type="entry name" value="WD-repeat_CDT2_adapter"/>
</dbReference>
<dbReference type="Pfam" id="PF00400">
    <property type="entry name" value="WD40"/>
    <property type="match status" value="4"/>
</dbReference>
<dbReference type="PANTHER" id="PTHR22852:SF0">
    <property type="entry name" value="DENTICLELESS PROTEIN HOMOLOG"/>
    <property type="match status" value="1"/>
</dbReference>
<feature type="compositionally biased region" description="Basic and acidic residues" evidence="7">
    <location>
        <begin position="560"/>
        <end position="569"/>
    </location>
</feature>
<feature type="compositionally biased region" description="Polar residues" evidence="7">
    <location>
        <begin position="115"/>
        <end position="125"/>
    </location>
</feature>
<dbReference type="PROSITE" id="PS50082">
    <property type="entry name" value="WD_REPEATS_2"/>
    <property type="match status" value="3"/>
</dbReference>
<reference evidence="8 9" key="1">
    <citation type="submission" date="2023-08" db="EMBL/GenBank/DDBJ databases">
        <title>Black Yeasts Isolated from many extreme environments.</title>
        <authorList>
            <person name="Coleine C."/>
            <person name="Stajich J.E."/>
            <person name="Selbmann L."/>
        </authorList>
    </citation>
    <scope>NUCLEOTIDE SEQUENCE [LARGE SCALE GENOMIC DNA]</scope>
    <source>
        <strain evidence="8 9">CCFEE 5935</strain>
    </source>
</reference>
<evidence type="ECO:0000256" key="3">
    <source>
        <dbReference type="ARBA" id="ARBA00022737"/>
    </source>
</evidence>
<dbReference type="RefSeq" id="XP_064657422.1">
    <property type="nucleotide sequence ID" value="XM_064804652.1"/>
</dbReference>
<protein>
    <recommendedName>
        <fullName evidence="10">WD40 repeat-like protein</fullName>
    </recommendedName>
</protein>
<dbReference type="InterPro" id="IPR019775">
    <property type="entry name" value="WD40_repeat_CS"/>
</dbReference>
<dbReference type="GeneID" id="89928751"/>
<organism evidence="8 9">
    <name type="scientific">Saxophila tyrrhenica</name>
    <dbReference type="NCBI Taxonomy" id="1690608"/>
    <lineage>
        <taxon>Eukaryota</taxon>
        <taxon>Fungi</taxon>
        <taxon>Dikarya</taxon>
        <taxon>Ascomycota</taxon>
        <taxon>Pezizomycotina</taxon>
        <taxon>Dothideomycetes</taxon>
        <taxon>Dothideomycetidae</taxon>
        <taxon>Mycosphaerellales</taxon>
        <taxon>Extremaceae</taxon>
        <taxon>Saxophila</taxon>
    </lineage>
</organism>
<dbReference type="InterPro" id="IPR036322">
    <property type="entry name" value="WD40_repeat_dom_sf"/>
</dbReference>
<comment type="caution">
    <text evidence="8">The sequence shown here is derived from an EMBL/GenBank/DDBJ whole genome shotgun (WGS) entry which is preliminary data.</text>
</comment>
<evidence type="ECO:0000313" key="9">
    <source>
        <dbReference type="Proteomes" id="UP001337655"/>
    </source>
</evidence>
<dbReference type="AlphaFoldDB" id="A0AAV9P4Q2"/>
<name>A0AAV9P4Q2_9PEZI</name>
<comment type="similarity">
    <text evidence="5">Belongs to the WD repeat cdt2 family.</text>
</comment>
<dbReference type="PROSITE" id="PS50294">
    <property type="entry name" value="WD_REPEATS_REGION"/>
    <property type="match status" value="1"/>
</dbReference>
<evidence type="ECO:0000256" key="2">
    <source>
        <dbReference type="ARBA" id="ARBA00022574"/>
    </source>
</evidence>
<feature type="repeat" description="WD" evidence="6">
    <location>
        <begin position="605"/>
        <end position="635"/>
    </location>
</feature>